<dbReference type="EMBL" id="JAATJA010000002">
    <property type="protein sequence ID" value="NJB68743.1"/>
    <property type="molecule type" value="Genomic_DNA"/>
</dbReference>
<dbReference type="Pfam" id="PF09723">
    <property type="entry name" value="Zn_ribbon_8"/>
    <property type="match status" value="1"/>
</dbReference>
<dbReference type="SMART" id="SM00834">
    <property type="entry name" value="CxxC_CXXC_SSSS"/>
    <property type="match status" value="1"/>
</dbReference>
<dbReference type="Proteomes" id="UP000580856">
    <property type="component" value="Unassembled WGS sequence"/>
</dbReference>
<keyword evidence="3" id="KW-1185">Reference proteome</keyword>
<comment type="caution">
    <text evidence="2">The sequence shown here is derived from an EMBL/GenBank/DDBJ whole genome shotgun (WGS) entry which is preliminary data.</text>
</comment>
<evidence type="ECO:0000313" key="2">
    <source>
        <dbReference type="EMBL" id="NJB68743.1"/>
    </source>
</evidence>
<name>A0A846QQV1_9BACT</name>
<reference evidence="2 3" key="1">
    <citation type="submission" date="2020-03" db="EMBL/GenBank/DDBJ databases">
        <title>Genomic Encyclopedia of Type Strains, Phase IV (KMG-IV): sequencing the most valuable type-strain genomes for metagenomic binning, comparative biology and taxonomic classification.</title>
        <authorList>
            <person name="Goeker M."/>
        </authorList>
    </citation>
    <scope>NUCLEOTIDE SEQUENCE [LARGE SCALE GENOMIC DNA]</scope>
    <source>
        <strain evidence="2 3">DSM 24233</strain>
    </source>
</reference>
<sequence length="83" mass="8302">MPILEYKCTSCGKVFEAIIIGDAPVPPCEFCGATGAERVLSPSSTASGRQGARMPDAGGHGCCGSRPSEKGCVPGSCCGKAHG</sequence>
<dbReference type="AlphaFoldDB" id="A0A846QQV1"/>
<feature type="domain" description="Putative regulatory protein FmdB zinc ribbon" evidence="1">
    <location>
        <begin position="1"/>
        <end position="41"/>
    </location>
</feature>
<dbReference type="NCBIfam" id="TIGR02605">
    <property type="entry name" value="CxxC_CxxC_SSSS"/>
    <property type="match status" value="1"/>
</dbReference>
<evidence type="ECO:0000313" key="3">
    <source>
        <dbReference type="Proteomes" id="UP000580856"/>
    </source>
</evidence>
<accession>A0A846QQV1</accession>
<protein>
    <submittedName>
        <fullName evidence="2">Putative FmdB family regulatory protein</fullName>
    </submittedName>
</protein>
<evidence type="ECO:0000259" key="1">
    <source>
        <dbReference type="SMART" id="SM00834"/>
    </source>
</evidence>
<gene>
    <name evidence="2" type="ORF">GGQ74_002416</name>
</gene>
<dbReference type="RefSeq" id="WP_167941785.1">
    <property type="nucleotide sequence ID" value="NZ_JAATJA010000002.1"/>
</dbReference>
<dbReference type="InterPro" id="IPR013429">
    <property type="entry name" value="Regulatory_FmdB_Zinc_ribbon"/>
</dbReference>
<proteinExistence type="predicted"/>
<organism evidence="2 3">
    <name type="scientific">Desulfobaculum xiamenense</name>
    <dbReference type="NCBI Taxonomy" id="995050"/>
    <lineage>
        <taxon>Bacteria</taxon>
        <taxon>Pseudomonadati</taxon>
        <taxon>Thermodesulfobacteriota</taxon>
        <taxon>Desulfovibrionia</taxon>
        <taxon>Desulfovibrionales</taxon>
        <taxon>Desulfovibrionaceae</taxon>
        <taxon>Desulfobaculum</taxon>
    </lineage>
</organism>